<evidence type="ECO:0000313" key="2">
    <source>
        <dbReference type="Proteomes" id="UP000190774"/>
    </source>
</evidence>
<dbReference type="EMBL" id="FUYE01000005">
    <property type="protein sequence ID" value="SKA93357.1"/>
    <property type="molecule type" value="Genomic_DNA"/>
</dbReference>
<dbReference type="Proteomes" id="UP000190774">
    <property type="component" value="Unassembled WGS sequence"/>
</dbReference>
<accession>A0A1T4XUY7</accession>
<name>A0A1T4XUY7_9BACT</name>
<reference evidence="2" key="1">
    <citation type="submission" date="2017-02" db="EMBL/GenBank/DDBJ databases">
        <authorList>
            <person name="Varghese N."/>
            <person name="Submissions S."/>
        </authorList>
    </citation>
    <scope>NUCLEOTIDE SEQUENCE [LARGE SCALE GENOMIC DNA]</scope>
    <source>
        <strain evidence="2">ATCC 700200</strain>
    </source>
</reference>
<organism evidence="1 2">
    <name type="scientific">Prosthecobacter debontii</name>
    <dbReference type="NCBI Taxonomy" id="48467"/>
    <lineage>
        <taxon>Bacteria</taxon>
        <taxon>Pseudomonadati</taxon>
        <taxon>Verrucomicrobiota</taxon>
        <taxon>Verrucomicrobiia</taxon>
        <taxon>Verrucomicrobiales</taxon>
        <taxon>Verrucomicrobiaceae</taxon>
        <taxon>Prosthecobacter</taxon>
    </lineage>
</organism>
<evidence type="ECO:0000313" key="1">
    <source>
        <dbReference type="EMBL" id="SKA93357.1"/>
    </source>
</evidence>
<gene>
    <name evidence="1" type="ORF">SAMN02745166_02086</name>
</gene>
<protein>
    <submittedName>
        <fullName evidence="1">Uncharacterized protein</fullName>
    </submittedName>
</protein>
<sequence>MNQIHGQDRARSSPQLFRCAKGEVGGVRGLFLSSHFMRASDISAAWRAAGFSPGRKACEPGGQG</sequence>
<keyword evidence="2" id="KW-1185">Reference proteome</keyword>
<proteinExistence type="predicted"/>
<dbReference type="STRING" id="48467.SAMN02745166_02086"/>
<dbReference type="AlphaFoldDB" id="A0A1T4XUY7"/>